<dbReference type="InterPro" id="IPR002048">
    <property type="entry name" value="EF_hand_dom"/>
</dbReference>
<name>A0A8J2KLD7_9HEXA</name>
<feature type="domain" description="EH" evidence="11">
    <location>
        <begin position="206"/>
        <end position="287"/>
    </location>
</feature>
<feature type="region of interest" description="Disordered" evidence="7">
    <location>
        <begin position="892"/>
        <end position="912"/>
    </location>
</feature>
<evidence type="ECO:0000259" key="9">
    <source>
        <dbReference type="PROSITE" id="PS50004"/>
    </source>
</evidence>
<dbReference type="FunFam" id="2.30.30.40:FF:000072">
    <property type="entry name" value="Unconventional Myosin IB"/>
    <property type="match status" value="1"/>
</dbReference>
<dbReference type="Pfam" id="PF07653">
    <property type="entry name" value="SH3_2"/>
    <property type="match status" value="1"/>
</dbReference>
<comment type="caution">
    <text evidence="13">The sequence shown here is derived from an EMBL/GenBank/DDBJ whole genome shotgun (WGS) entry which is preliminary data.</text>
</comment>
<dbReference type="InterPro" id="IPR001849">
    <property type="entry name" value="PH_domain"/>
</dbReference>
<feature type="coiled-coil region" evidence="6">
    <location>
        <begin position="487"/>
        <end position="566"/>
    </location>
</feature>
<dbReference type="PANTHER" id="PTHR46006:SF6">
    <property type="entry name" value="INTERSECTIN-2 ISOFORM X1"/>
    <property type="match status" value="1"/>
</dbReference>
<evidence type="ECO:0000256" key="2">
    <source>
        <dbReference type="ARBA" id="ARBA00022443"/>
    </source>
</evidence>
<evidence type="ECO:0000256" key="6">
    <source>
        <dbReference type="SAM" id="Coils"/>
    </source>
</evidence>
<dbReference type="InterPro" id="IPR001452">
    <property type="entry name" value="SH3_domain"/>
</dbReference>
<feature type="domain" description="SH3" evidence="8">
    <location>
        <begin position="702"/>
        <end position="761"/>
    </location>
</feature>
<dbReference type="CDD" id="cd00160">
    <property type="entry name" value="RhoGEF"/>
    <property type="match status" value="1"/>
</dbReference>
<evidence type="ECO:0008006" key="15">
    <source>
        <dbReference type="Google" id="ProtNLM"/>
    </source>
</evidence>
<dbReference type="PANTHER" id="PTHR46006">
    <property type="entry name" value="RHO GUANINE NUCLEOTIDE EXCHANGE FACTOR AT 64C, ISOFORM A"/>
    <property type="match status" value="1"/>
</dbReference>
<dbReference type="Pfam" id="PF00018">
    <property type="entry name" value="SH3_1"/>
    <property type="match status" value="1"/>
</dbReference>
<feature type="domain" description="EF-hand" evidence="12">
    <location>
        <begin position="238"/>
        <end position="273"/>
    </location>
</feature>
<dbReference type="PROSITE" id="PS50004">
    <property type="entry name" value="C2"/>
    <property type="match status" value="1"/>
</dbReference>
<dbReference type="CDD" id="cd11839">
    <property type="entry name" value="SH3_Intersectin_4"/>
    <property type="match status" value="1"/>
</dbReference>
<feature type="domain" description="SH3" evidence="8">
    <location>
        <begin position="826"/>
        <end position="892"/>
    </location>
</feature>
<feature type="domain" description="DH" evidence="10">
    <location>
        <begin position="1036"/>
        <end position="1219"/>
    </location>
</feature>
<sequence>MSNSHYITSSAPGTSSSLNPKLQQECNNFQSLWGILRFLQQPGLTTERTSSASPLKCEQGLLGSFSLSPQPLLNTLFCIRSSLIYNLRRHGPLGFLLQSQLPAPVLGLIWSLADVNCDGKMDINEFSVACKLITMKLRGFELPPNLPPSLRMVIATGSNAATPIMSPSGSLSGIASSPTVGSLPQSGYSTPPVKQEPDPWVIQPQERQRHQEQFKSLNPVAGFVTGDQVKGFMMQSQLPPATLGLIWNLSDVNCDGKMDINEFSVACKLITMKLLGFEVPATLPPILKALLTPAGSANSTPILLSPTSGGPSFEDKRKENYDKGQAELDRRRKVLQDMQNREREERERKEREEHEKREKIRLEQERKKQEELEMKLAMQREMEERKREEMRKAEEMKENARKELERQRMQEMQEAKRSDLLQRRIKEQESLLKLKSENANIGLELQSLTEKVRELGLKITETRVGVSGVKSEIDGMRAKRDGYIAEVASLKARLKDQNSRVLAAEKEKARLDKLLVEREVRGINLKQLREKLVTLKEELSKKKTDSEMANEELNELKTTLSTLIETCKTVYEDYKDKRSKIISMRKKHHQEFDYNAAWTTTSAPDIPLEQPVVYYRALYDFESRNSDELSFMAGDIIQKNYDIIPDPGWLAGSLEGRVGWFPEAFVQEYDPDLELAPAEVEVEVEVEVAPAVVEEVVEADVDSDNYYIALYPYESTEPGDLAFQVGEKILVSQSEGEWWTGSIGPERVGIFPGNYVSRDDKHSEEVPEAPIQEGIPDSGVDSAIMNEQSKNELEPFEEAEIKREMSEITRQTVILKSPKPTKTGGKKYEIATVLANYQPSASGTGQLTLTRGQLVTVRKKSGSGWWEGELQAKGKKREIGWFPGSYVKILGPGGSSSRGGSSRTTPVPFDDDIRMPEDAAPVFYGNDGDTAERSASAAGGVGEQVIALYHYSAQNNDELTFTKDDVITIISKDEPDWWRGQLGSAIGLFPTNYVEPINQFEQDFQNFETFQPPDAHEATYPEQPRFLEPITEEGTQRQDAIKELVATEESYLKDMNVVKECFIIPLLNSGMLTKEELEAVFVNWDDLIDCNNKLLMAFKVRWRSFGRIQVIGDILIQQLPSMQIYIRFCSTNQKAMAILQSKCTSMPAFTKYLQNLNTNPKTQNLPLSSYLLKPIQRITKYPLLIQKILQATSTNHPDRRHLEEALARAEELCSQVNEGVRETENSDRLEWLQQSLIFDAQEERIVFNSLTNSVGPRKFLHYGALKKVKSGKELFGFLFNDFLLLTLPTKPISHINFTEQNHSLKFRIYRKPIFLNEIAINELEDTELMIDGMLLSTSTSSEKILWIKKLQQGKKSFEKVEKQLRHNQRSRNAMAVGRLLVVVVEGLNLRSTNAKLVNGTVCGQLRVTVIQGIALAKRNTNIYGKSDPYCEVSLGSEVKRTRVLRETLNPKWNDSMQFSVRDLVGDIVCITVYDKDLFSPNQFMGRTEIPIAAIQEEMKTRKTPWTRKFPLHEVETGFVVIKFHLQIFNE</sequence>
<feature type="domain" description="EH" evidence="11">
    <location>
        <begin position="95"/>
        <end position="150"/>
    </location>
</feature>
<evidence type="ECO:0000259" key="8">
    <source>
        <dbReference type="PROSITE" id="PS50002"/>
    </source>
</evidence>
<keyword evidence="14" id="KW-1185">Reference proteome</keyword>
<protein>
    <recommendedName>
        <fullName evidence="15">Intersectin-1</fullName>
    </recommendedName>
</protein>
<organism evidence="13 14">
    <name type="scientific">Allacma fusca</name>
    <dbReference type="NCBI Taxonomy" id="39272"/>
    <lineage>
        <taxon>Eukaryota</taxon>
        <taxon>Metazoa</taxon>
        <taxon>Ecdysozoa</taxon>
        <taxon>Arthropoda</taxon>
        <taxon>Hexapoda</taxon>
        <taxon>Collembola</taxon>
        <taxon>Symphypleona</taxon>
        <taxon>Sminthuridae</taxon>
        <taxon>Allacma</taxon>
    </lineage>
</organism>
<dbReference type="InterPro" id="IPR000008">
    <property type="entry name" value="C2_dom"/>
</dbReference>
<evidence type="ECO:0000259" key="12">
    <source>
        <dbReference type="PROSITE" id="PS50222"/>
    </source>
</evidence>
<keyword evidence="2 5" id="KW-0728">SH3 domain</keyword>
<dbReference type="SMART" id="SM00239">
    <property type="entry name" value="C2"/>
    <property type="match status" value="1"/>
</dbReference>
<dbReference type="EMBL" id="CAJVCH010440577">
    <property type="protein sequence ID" value="CAG7819143.1"/>
    <property type="molecule type" value="Genomic_DNA"/>
</dbReference>
<dbReference type="GO" id="GO:0005085">
    <property type="term" value="F:guanyl-nucleotide exchange factor activity"/>
    <property type="evidence" value="ECO:0007669"/>
    <property type="project" value="InterPro"/>
</dbReference>
<reference evidence="13" key="1">
    <citation type="submission" date="2021-06" db="EMBL/GenBank/DDBJ databases">
        <authorList>
            <person name="Hodson N. C."/>
            <person name="Mongue J. A."/>
            <person name="Jaron S. K."/>
        </authorList>
    </citation>
    <scope>NUCLEOTIDE SEQUENCE</scope>
</reference>
<dbReference type="SMART" id="SM00325">
    <property type="entry name" value="RhoGEF"/>
    <property type="match status" value="1"/>
</dbReference>
<evidence type="ECO:0000256" key="5">
    <source>
        <dbReference type="PROSITE-ProRule" id="PRU00192"/>
    </source>
</evidence>
<feature type="domain" description="SH3" evidence="8">
    <location>
        <begin position="940"/>
        <end position="999"/>
    </location>
</feature>
<dbReference type="Pfam" id="PF12763">
    <property type="entry name" value="EH"/>
    <property type="match status" value="2"/>
</dbReference>
<evidence type="ECO:0000259" key="10">
    <source>
        <dbReference type="PROSITE" id="PS50010"/>
    </source>
</evidence>
<feature type="domain" description="C2" evidence="9">
    <location>
        <begin position="1384"/>
        <end position="1506"/>
    </location>
</feature>
<dbReference type="OrthoDB" id="207120at2759"/>
<accession>A0A8J2KLD7</accession>
<gene>
    <name evidence="13" type="ORF">AFUS01_LOCUS29610</name>
</gene>
<evidence type="ECO:0000256" key="1">
    <source>
        <dbReference type="ARBA" id="ARBA00004496"/>
    </source>
</evidence>
<dbReference type="Pfam" id="PF00168">
    <property type="entry name" value="C2"/>
    <property type="match status" value="1"/>
</dbReference>
<dbReference type="Pfam" id="PF00621">
    <property type="entry name" value="RhoGEF"/>
    <property type="match status" value="1"/>
</dbReference>
<dbReference type="PROSITE" id="PS50222">
    <property type="entry name" value="EF_HAND_2"/>
    <property type="match status" value="2"/>
</dbReference>
<dbReference type="PROSITE" id="PS50002">
    <property type="entry name" value="SH3"/>
    <property type="match status" value="4"/>
</dbReference>
<keyword evidence="4" id="KW-0254">Endocytosis</keyword>
<feature type="domain" description="SH3" evidence="8">
    <location>
        <begin position="610"/>
        <end position="671"/>
    </location>
</feature>
<feature type="compositionally biased region" description="Polar residues" evidence="7">
    <location>
        <begin position="297"/>
        <end position="310"/>
    </location>
</feature>
<dbReference type="Proteomes" id="UP000708208">
    <property type="component" value="Unassembled WGS sequence"/>
</dbReference>
<feature type="region of interest" description="Disordered" evidence="7">
    <location>
        <begin position="297"/>
        <end position="358"/>
    </location>
</feature>
<feature type="domain" description="EF-hand" evidence="12">
    <location>
        <begin position="101"/>
        <end position="136"/>
    </location>
</feature>
<dbReference type="Pfam" id="PF16652">
    <property type="entry name" value="PH_13"/>
    <property type="match status" value="1"/>
</dbReference>
<feature type="compositionally biased region" description="Basic and acidic residues" evidence="7">
    <location>
        <begin position="313"/>
        <end position="330"/>
    </location>
</feature>
<dbReference type="PROSITE" id="PS00018">
    <property type="entry name" value="EF_HAND_1"/>
    <property type="match status" value="2"/>
</dbReference>
<evidence type="ECO:0000259" key="11">
    <source>
        <dbReference type="PROSITE" id="PS50031"/>
    </source>
</evidence>
<comment type="subcellular location">
    <subcellularLocation>
        <location evidence="1">Cytoplasm</location>
    </subcellularLocation>
</comment>
<dbReference type="Pfam" id="PF14604">
    <property type="entry name" value="SH3_9"/>
    <property type="match status" value="2"/>
</dbReference>
<evidence type="ECO:0000256" key="4">
    <source>
        <dbReference type="ARBA" id="ARBA00022583"/>
    </source>
</evidence>
<dbReference type="InterPro" id="IPR051480">
    <property type="entry name" value="Endocytic_GEF_Adapter"/>
</dbReference>
<dbReference type="GO" id="GO:0006897">
    <property type="term" value="P:endocytosis"/>
    <property type="evidence" value="ECO:0007669"/>
    <property type="project" value="UniProtKB-KW"/>
</dbReference>
<dbReference type="InterPro" id="IPR000261">
    <property type="entry name" value="EH_dom"/>
</dbReference>
<dbReference type="SMART" id="SM00027">
    <property type="entry name" value="EH"/>
    <property type="match status" value="2"/>
</dbReference>
<dbReference type="GO" id="GO:0035025">
    <property type="term" value="P:positive regulation of Rho protein signal transduction"/>
    <property type="evidence" value="ECO:0007669"/>
    <property type="project" value="TreeGrafter"/>
</dbReference>
<evidence type="ECO:0000256" key="7">
    <source>
        <dbReference type="SAM" id="MobiDB-lite"/>
    </source>
</evidence>
<dbReference type="SMART" id="SM00054">
    <property type="entry name" value="EFh"/>
    <property type="match status" value="2"/>
</dbReference>
<dbReference type="GO" id="GO:0005509">
    <property type="term" value="F:calcium ion binding"/>
    <property type="evidence" value="ECO:0007669"/>
    <property type="project" value="InterPro"/>
</dbReference>
<evidence type="ECO:0000313" key="14">
    <source>
        <dbReference type="Proteomes" id="UP000708208"/>
    </source>
</evidence>
<keyword evidence="3" id="KW-0963">Cytoplasm</keyword>
<proteinExistence type="predicted"/>
<dbReference type="FunFam" id="1.10.238.10:FF:000055">
    <property type="entry name" value="Intersectin-1 isoform 1"/>
    <property type="match status" value="1"/>
</dbReference>
<dbReference type="PROSITE" id="PS50031">
    <property type="entry name" value="EH"/>
    <property type="match status" value="2"/>
</dbReference>
<dbReference type="PROSITE" id="PS50010">
    <property type="entry name" value="DH_2"/>
    <property type="match status" value="1"/>
</dbReference>
<keyword evidence="6" id="KW-0175">Coiled coil</keyword>
<evidence type="ECO:0000256" key="3">
    <source>
        <dbReference type="ARBA" id="ARBA00022490"/>
    </source>
</evidence>
<dbReference type="InterPro" id="IPR000219">
    <property type="entry name" value="DH_dom"/>
</dbReference>
<evidence type="ECO:0000313" key="13">
    <source>
        <dbReference type="EMBL" id="CAG7819143.1"/>
    </source>
</evidence>
<feature type="compositionally biased region" description="Basic and acidic residues" evidence="7">
    <location>
        <begin position="339"/>
        <end position="358"/>
    </location>
</feature>
<dbReference type="CDD" id="cd00052">
    <property type="entry name" value="EH"/>
    <property type="match status" value="2"/>
</dbReference>
<dbReference type="SMART" id="SM00326">
    <property type="entry name" value="SH3"/>
    <property type="match status" value="4"/>
</dbReference>
<dbReference type="InterPro" id="IPR018247">
    <property type="entry name" value="EF_Hand_1_Ca_BS"/>
</dbReference>
<dbReference type="GO" id="GO:0005737">
    <property type="term" value="C:cytoplasm"/>
    <property type="evidence" value="ECO:0007669"/>
    <property type="project" value="UniProtKB-SubCell"/>
</dbReference>